<dbReference type="Proteomes" id="UP000647241">
    <property type="component" value="Unassembled WGS sequence"/>
</dbReference>
<comment type="caution">
    <text evidence="2">The sequence shown here is derived from an EMBL/GenBank/DDBJ whole genome shotgun (WGS) entry which is preliminary data.</text>
</comment>
<evidence type="ECO:0000256" key="1">
    <source>
        <dbReference type="SAM" id="Phobius"/>
    </source>
</evidence>
<keyword evidence="1" id="KW-0812">Transmembrane</keyword>
<evidence type="ECO:0000313" key="2">
    <source>
        <dbReference type="EMBL" id="GGG70472.1"/>
    </source>
</evidence>
<sequence>MTITHFDAVLLFSLFASIVFGITQRTEPRMMIRFGAFCFVLFVLGTVLGSWLMWLVKH</sequence>
<organism evidence="2 3">
    <name type="scientific">Edaphobacter dinghuensis</name>
    <dbReference type="NCBI Taxonomy" id="1560005"/>
    <lineage>
        <taxon>Bacteria</taxon>
        <taxon>Pseudomonadati</taxon>
        <taxon>Acidobacteriota</taxon>
        <taxon>Terriglobia</taxon>
        <taxon>Terriglobales</taxon>
        <taxon>Acidobacteriaceae</taxon>
        <taxon>Edaphobacter</taxon>
    </lineage>
</organism>
<keyword evidence="3" id="KW-1185">Reference proteome</keyword>
<feature type="transmembrane region" description="Helical" evidence="1">
    <location>
        <begin position="31"/>
        <end position="56"/>
    </location>
</feature>
<reference evidence="2" key="1">
    <citation type="journal article" date="2014" name="Int. J. Syst. Evol. Microbiol.">
        <title>Complete genome sequence of Corynebacterium casei LMG S-19264T (=DSM 44701T), isolated from a smear-ripened cheese.</title>
        <authorList>
            <consortium name="US DOE Joint Genome Institute (JGI-PGF)"/>
            <person name="Walter F."/>
            <person name="Albersmeier A."/>
            <person name="Kalinowski J."/>
            <person name="Ruckert C."/>
        </authorList>
    </citation>
    <scope>NUCLEOTIDE SEQUENCE</scope>
    <source>
        <strain evidence="2">CGMCC 1.12997</strain>
    </source>
</reference>
<protein>
    <submittedName>
        <fullName evidence="2">Uncharacterized protein</fullName>
    </submittedName>
</protein>
<name>A0A917H843_9BACT</name>
<gene>
    <name evidence="2" type="ORF">GCM10011585_10770</name>
</gene>
<dbReference type="RefSeq" id="WP_188553063.1">
    <property type="nucleotide sequence ID" value="NZ_BMGT01000001.1"/>
</dbReference>
<dbReference type="AlphaFoldDB" id="A0A917H843"/>
<accession>A0A917H843</accession>
<keyword evidence="1" id="KW-0472">Membrane</keyword>
<evidence type="ECO:0000313" key="3">
    <source>
        <dbReference type="Proteomes" id="UP000647241"/>
    </source>
</evidence>
<keyword evidence="1" id="KW-1133">Transmembrane helix</keyword>
<reference evidence="2" key="2">
    <citation type="submission" date="2020-09" db="EMBL/GenBank/DDBJ databases">
        <authorList>
            <person name="Sun Q."/>
            <person name="Zhou Y."/>
        </authorList>
    </citation>
    <scope>NUCLEOTIDE SEQUENCE</scope>
    <source>
        <strain evidence="2">CGMCC 1.12997</strain>
    </source>
</reference>
<proteinExistence type="predicted"/>
<dbReference type="EMBL" id="BMGT01000001">
    <property type="protein sequence ID" value="GGG70472.1"/>
    <property type="molecule type" value="Genomic_DNA"/>
</dbReference>